<name>A4BJ64_9GAMM</name>
<gene>
    <name evidence="5" type="ORF">MED297_05214</name>
</gene>
<evidence type="ECO:0000256" key="2">
    <source>
        <dbReference type="ARBA" id="ARBA00022723"/>
    </source>
</evidence>
<evidence type="ECO:0000256" key="3">
    <source>
        <dbReference type="ARBA" id="ARBA00022833"/>
    </source>
</evidence>
<dbReference type="Proteomes" id="UP000005953">
    <property type="component" value="Unassembled WGS sequence"/>
</dbReference>
<evidence type="ECO:0000313" key="6">
    <source>
        <dbReference type="Proteomes" id="UP000005953"/>
    </source>
</evidence>
<dbReference type="SUPFAM" id="SSF51316">
    <property type="entry name" value="Mss4-like"/>
    <property type="match status" value="1"/>
</dbReference>
<dbReference type="STRING" id="314283.MED297_05214"/>
<organism evidence="5 6">
    <name type="scientific">Reinekea blandensis MED297</name>
    <dbReference type="NCBI Taxonomy" id="314283"/>
    <lineage>
        <taxon>Bacteria</taxon>
        <taxon>Pseudomonadati</taxon>
        <taxon>Pseudomonadota</taxon>
        <taxon>Gammaproteobacteria</taxon>
        <taxon>Oceanospirillales</taxon>
        <taxon>Saccharospirillaceae</taxon>
        <taxon>Reinekea</taxon>
    </lineage>
</organism>
<dbReference type="Pfam" id="PF04828">
    <property type="entry name" value="GFA"/>
    <property type="match status" value="1"/>
</dbReference>
<keyword evidence="6" id="KW-1185">Reference proteome</keyword>
<dbReference type="GO" id="GO:0046872">
    <property type="term" value="F:metal ion binding"/>
    <property type="evidence" value="ECO:0007669"/>
    <property type="project" value="UniProtKB-KW"/>
</dbReference>
<dbReference type="InterPro" id="IPR052355">
    <property type="entry name" value="CENP-V-like"/>
</dbReference>
<dbReference type="HOGENOM" id="CLU_055491_7_1_6"/>
<dbReference type="InterPro" id="IPR006913">
    <property type="entry name" value="CENP-V/GFA"/>
</dbReference>
<dbReference type="GO" id="GO:0016846">
    <property type="term" value="F:carbon-sulfur lyase activity"/>
    <property type="evidence" value="ECO:0007669"/>
    <property type="project" value="InterPro"/>
</dbReference>
<dbReference type="AlphaFoldDB" id="A4BJ64"/>
<keyword evidence="3" id="KW-0862">Zinc</keyword>
<comment type="caution">
    <text evidence="5">The sequence shown here is derived from an EMBL/GenBank/DDBJ whole genome shotgun (WGS) entry which is preliminary data.</text>
</comment>
<dbReference type="PANTHER" id="PTHR28620:SF1">
    <property type="entry name" value="CENP-V_GFA DOMAIN-CONTAINING PROTEIN"/>
    <property type="match status" value="1"/>
</dbReference>
<keyword evidence="2" id="KW-0479">Metal-binding</keyword>
<evidence type="ECO:0000256" key="1">
    <source>
        <dbReference type="ARBA" id="ARBA00005495"/>
    </source>
</evidence>
<feature type="domain" description="CENP-V/GFA" evidence="4">
    <location>
        <begin position="23"/>
        <end position="139"/>
    </location>
</feature>
<protein>
    <recommendedName>
        <fullName evidence="4">CENP-V/GFA domain-containing protein</fullName>
    </recommendedName>
</protein>
<comment type="similarity">
    <text evidence="1">Belongs to the Gfa family.</text>
</comment>
<evidence type="ECO:0000259" key="4">
    <source>
        <dbReference type="PROSITE" id="PS51891"/>
    </source>
</evidence>
<dbReference type="EMBL" id="AAOE01000031">
    <property type="protein sequence ID" value="EAR07817.1"/>
    <property type="molecule type" value="Genomic_DNA"/>
</dbReference>
<sequence length="142" mass="16578">MWYVEASEHHPDSNAMTDTTQTFCGQCHCGNIQFEADHEPATLTECNCSLCHRYGVRWAYFKHRKVRITVRDRPTETYCWGDRMIRFHHCPTCGCVTHYTGVTDTPDPDERVALNARLADRHLTETIRIRHFDGADTWTFLD</sequence>
<dbReference type="PANTHER" id="PTHR28620">
    <property type="entry name" value="CENTROMERE PROTEIN V"/>
    <property type="match status" value="1"/>
</dbReference>
<reference evidence="5 6" key="1">
    <citation type="submission" date="2006-02" db="EMBL/GenBank/DDBJ databases">
        <authorList>
            <person name="Pinhassi J."/>
            <person name="Pedros-Alio C."/>
            <person name="Ferriera S."/>
            <person name="Johnson J."/>
            <person name="Kravitz S."/>
            <person name="Halpern A."/>
            <person name="Remington K."/>
            <person name="Beeson K."/>
            <person name="Tran B."/>
            <person name="Rogers Y.-H."/>
            <person name="Friedman R."/>
            <person name="Venter J.C."/>
        </authorList>
    </citation>
    <scope>NUCLEOTIDE SEQUENCE [LARGE SCALE GENOMIC DNA]</scope>
    <source>
        <strain evidence="5 6">MED297</strain>
    </source>
</reference>
<accession>A4BJ64</accession>
<dbReference type="Gene3D" id="2.170.150.70">
    <property type="match status" value="1"/>
</dbReference>
<proteinExistence type="inferred from homology"/>
<evidence type="ECO:0000313" key="5">
    <source>
        <dbReference type="EMBL" id="EAR07817.1"/>
    </source>
</evidence>
<dbReference type="InterPro" id="IPR011057">
    <property type="entry name" value="Mss4-like_sf"/>
</dbReference>
<dbReference type="PROSITE" id="PS51891">
    <property type="entry name" value="CENP_V_GFA"/>
    <property type="match status" value="1"/>
</dbReference>